<gene>
    <name evidence="1" type="ORF">NQ176_g6310</name>
</gene>
<proteinExistence type="predicted"/>
<accession>A0ACC1N669</accession>
<comment type="caution">
    <text evidence="1">The sequence shown here is derived from an EMBL/GenBank/DDBJ whole genome shotgun (WGS) entry which is preliminary data.</text>
</comment>
<name>A0ACC1N669_9HYPO</name>
<evidence type="ECO:0000313" key="1">
    <source>
        <dbReference type="EMBL" id="KAJ2973953.1"/>
    </source>
</evidence>
<dbReference type="Proteomes" id="UP001143910">
    <property type="component" value="Unassembled WGS sequence"/>
</dbReference>
<protein>
    <submittedName>
        <fullName evidence="1">Uncharacterized protein</fullName>
    </submittedName>
</protein>
<keyword evidence="2" id="KW-1185">Reference proteome</keyword>
<sequence>MDPESTPIHILFVGAGAVGCFYASLCHHPAKNVHVSLVCRSNYEAVVRSGVHLQTRSFGNYHFTPHAVYNSVLAAATSPSCPINGYDYVIVTTKALPDLTDDSKDIEAIIGRSAESKTAIVIIQNGIGVEKPYRERCPLNPIISAVTIVSAEKLADGVIRQNRWTRISLGPYSDGYGGKTAEMRELAQRGHECATRLAGILMGYGKLRDAEVHDERGLQIIRWHKICINASMNPTAVLSGELGNADMVQDSELHIHLKSCMDEVLRAIAVIFEGETLPNLAKPDDILTSTSRNKGAKSSMLIDWQQGRPMEIEVILGNPIRIARAHGVEMPRLQTLYALLKSASRMRAKARE</sequence>
<organism evidence="1 2">
    <name type="scientific">Zarea fungicola</name>
    <dbReference type="NCBI Taxonomy" id="93591"/>
    <lineage>
        <taxon>Eukaryota</taxon>
        <taxon>Fungi</taxon>
        <taxon>Dikarya</taxon>
        <taxon>Ascomycota</taxon>
        <taxon>Pezizomycotina</taxon>
        <taxon>Sordariomycetes</taxon>
        <taxon>Hypocreomycetidae</taxon>
        <taxon>Hypocreales</taxon>
        <taxon>Cordycipitaceae</taxon>
        <taxon>Zarea</taxon>
    </lineage>
</organism>
<reference evidence="1" key="1">
    <citation type="submission" date="2022-08" db="EMBL/GenBank/DDBJ databases">
        <title>Genome Sequence of Lecanicillium fungicola.</title>
        <authorList>
            <person name="Buettner E."/>
        </authorList>
    </citation>
    <scope>NUCLEOTIDE SEQUENCE</scope>
    <source>
        <strain evidence="1">Babe33</strain>
    </source>
</reference>
<evidence type="ECO:0000313" key="2">
    <source>
        <dbReference type="Proteomes" id="UP001143910"/>
    </source>
</evidence>
<dbReference type="EMBL" id="JANJQO010000894">
    <property type="protein sequence ID" value="KAJ2973953.1"/>
    <property type="molecule type" value="Genomic_DNA"/>
</dbReference>